<dbReference type="PANTHER" id="PTHR16056:SF16">
    <property type="entry name" value="REGULATOR OF MICROTUBULE DYNAMICS PROTEIN 1"/>
    <property type="match status" value="1"/>
</dbReference>
<dbReference type="PANTHER" id="PTHR16056">
    <property type="entry name" value="REGULATOR OF MICROTUBULE DYNAMICS PROTEIN"/>
    <property type="match status" value="1"/>
</dbReference>
<keyword evidence="5" id="KW-0802">TPR repeat</keyword>
<accession>A0ABU7AMN5</accession>
<dbReference type="InterPro" id="IPR011990">
    <property type="entry name" value="TPR-like_helical_dom_sf"/>
</dbReference>
<dbReference type="SUPFAM" id="SSF48452">
    <property type="entry name" value="TPR-like"/>
    <property type="match status" value="1"/>
</dbReference>
<reference evidence="11 12" key="1">
    <citation type="submission" date="2021-07" db="EMBL/GenBank/DDBJ databases">
        <authorList>
            <person name="Palmer J.M."/>
        </authorList>
    </citation>
    <scope>NUCLEOTIDE SEQUENCE [LARGE SCALE GENOMIC DNA]</scope>
    <source>
        <strain evidence="11 12">AT_MEX2019</strain>
        <tissue evidence="11">Muscle</tissue>
    </source>
</reference>
<keyword evidence="3" id="KW-0963">Cytoplasm</keyword>
<organism evidence="11 12">
    <name type="scientific">Ataeniobius toweri</name>
    <dbReference type="NCBI Taxonomy" id="208326"/>
    <lineage>
        <taxon>Eukaryota</taxon>
        <taxon>Metazoa</taxon>
        <taxon>Chordata</taxon>
        <taxon>Craniata</taxon>
        <taxon>Vertebrata</taxon>
        <taxon>Euteleostomi</taxon>
        <taxon>Actinopterygii</taxon>
        <taxon>Neopterygii</taxon>
        <taxon>Teleostei</taxon>
        <taxon>Neoteleostei</taxon>
        <taxon>Acanthomorphata</taxon>
        <taxon>Ovalentaria</taxon>
        <taxon>Atherinomorphae</taxon>
        <taxon>Cyprinodontiformes</taxon>
        <taxon>Goodeidae</taxon>
        <taxon>Ataeniobius</taxon>
    </lineage>
</organism>
<dbReference type="Gene3D" id="1.25.40.10">
    <property type="entry name" value="Tetratricopeptide repeat domain"/>
    <property type="match status" value="1"/>
</dbReference>
<dbReference type="Proteomes" id="UP001345963">
    <property type="component" value="Unassembled WGS sequence"/>
</dbReference>
<dbReference type="EMBL" id="JAHUTI010020314">
    <property type="protein sequence ID" value="MED6238650.1"/>
    <property type="molecule type" value="Genomic_DNA"/>
</dbReference>
<evidence type="ECO:0000313" key="12">
    <source>
        <dbReference type="Proteomes" id="UP001345963"/>
    </source>
</evidence>
<comment type="caution">
    <text evidence="11">The sequence shown here is derived from an EMBL/GenBank/DDBJ whole genome shotgun (WGS) entry which is preliminary data.</text>
</comment>
<comment type="subcellular location">
    <subcellularLocation>
        <location evidence="1">Cytoplasm</location>
        <location evidence="1">Cytoskeleton</location>
    </subcellularLocation>
</comment>
<keyword evidence="4" id="KW-0677">Repeat</keyword>
<evidence type="ECO:0000313" key="11">
    <source>
        <dbReference type="EMBL" id="MED6238650.1"/>
    </source>
</evidence>
<evidence type="ECO:0000256" key="2">
    <source>
        <dbReference type="ARBA" id="ARBA00011375"/>
    </source>
</evidence>
<protein>
    <recommendedName>
        <fullName evidence="8">Regulator of microtubule dynamics protein 1</fullName>
    </recommendedName>
    <alternativeName>
        <fullName evidence="9">Protein FAM82B</fullName>
    </alternativeName>
</protein>
<evidence type="ECO:0000256" key="4">
    <source>
        <dbReference type="ARBA" id="ARBA00022737"/>
    </source>
</evidence>
<evidence type="ECO:0000256" key="5">
    <source>
        <dbReference type="ARBA" id="ARBA00022803"/>
    </source>
</evidence>
<evidence type="ECO:0000256" key="1">
    <source>
        <dbReference type="ARBA" id="ARBA00004245"/>
    </source>
</evidence>
<sequence length="308" mass="35235">MAGKVLMRFVNYRTLLELTVDAKRGGIGRTSRFFWSRGRWTAGALGSGGAAFLVGLPVLSGLSYQAFRKVQRSAVVCALDKEEVLEQADYLYSCAETEKLYQLLLQYQDSEDAEFLWRLARASRDLSVLPGTDAGRKKQLTFEAFEYAKRALERDDKCFAAHKWYAICLSDTGEFQGIKVKIGNSYIIREHLERSIELNPKDATSLHILGYWCFAFAELPWYQRKVAAVIFSKPPTSTFEEALEFFLKAEEVDPNFYSKNLLMLGKTYMAMKDKEKALLWLTKAKEYPAHTLEDKEVHKEALELLNQL</sequence>
<evidence type="ECO:0000256" key="7">
    <source>
        <dbReference type="ARBA" id="ARBA00038360"/>
    </source>
</evidence>
<comment type="similarity">
    <text evidence="7">Belongs to the RMDN family.</text>
</comment>
<proteinExistence type="inferred from homology"/>
<evidence type="ECO:0000256" key="6">
    <source>
        <dbReference type="ARBA" id="ARBA00023212"/>
    </source>
</evidence>
<dbReference type="InterPro" id="IPR049039">
    <property type="entry name" value="RMD1-3_a_helical_rpt"/>
</dbReference>
<keyword evidence="12" id="KW-1185">Reference proteome</keyword>
<comment type="subunit">
    <text evidence="2">Interacts with microtubules.</text>
</comment>
<keyword evidence="6" id="KW-0206">Cytoskeleton</keyword>
<evidence type="ECO:0000256" key="10">
    <source>
        <dbReference type="SAM" id="Phobius"/>
    </source>
</evidence>
<feature type="transmembrane region" description="Helical" evidence="10">
    <location>
        <begin position="40"/>
        <end position="62"/>
    </location>
</feature>
<evidence type="ECO:0000256" key="3">
    <source>
        <dbReference type="ARBA" id="ARBA00022490"/>
    </source>
</evidence>
<evidence type="ECO:0000256" key="8">
    <source>
        <dbReference type="ARBA" id="ARBA00039966"/>
    </source>
</evidence>
<evidence type="ECO:0000256" key="9">
    <source>
        <dbReference type="ARBA" id="ARBA00041958"/>
    </source>
</evidence>
<dbReference type="Pfam" id="PF21033">
    <property type="entry name" value="RMD1-3"/>
    <property type="match status" value="1"/>
</dbReference>
<name>A0ABU7AMN5_9TELE</name>
<gene>
    <name evidence="11" type="primary">RMDN1</name>
    <name evidence="11" type="ORF">ATANTOWER_026866</name>
</gene>
<keyword evidence="10" id="KW-0472">Membrane</keyword>
<keyword evidence="10" id="KW-0812">Transmembrane</keyword>
<keyword evidence="10" id="KW-1133">Transmembrane helix</keyword>